<evidence type="ECO:0000313" key="1">
    <source>
        <dbReference type="EMBL" id="KAK2113799.1"/>
    </source>
</evidence>
<accession>A0ABQ9VY99</accession>
<gene>
    <name evidence="1" type="ORF">P7K49_008065</name>
</gene>
<name>A0ABQ9VY99_SAGOE</name>
<proteinExistence type="predicted"/>
<dbReference type="EMBL" id="JASSZA010000004">
    <property type="protein sequence ID" value="KAK2113799.1"/>
    <property type="molecule type" value="Genomic_DNA"/>
</dbReference>
<organism evidence="1 2">
    <name type="scientific">Saguinus oedipus</name>
    <name type="common">Cotton-top tamarin</name>
    <name type="synonym">Oedipomidas oedipus</name>
    <dbReference type="NCBI Taxonomy" id="9490"/>
    <lineage>
        <taxon>Eukaryota</taxon>
        <taxon>Metazoa</taxon>
        <taxon>Chordata</taxon>
        <taxon>Craniata</taxon>
        <taxon>Vertebrata</taxon>
        <taxon>Euteleostomi</taxon>
        <taxon>Mammalia</taxon>
        <taxon>Eutheria</taxon>
        <taxon>Euarchontoglires</taxon>
        <taxon>Primates</taxon>
        <taxon>Haplorrhini</taxon>
        <taxon>Platyrrhini</taxon>
        <taxon>Cebidae</taxon>
        <taxon>Callitrichinae</taxon>
        <taxon>Saguinus</taxon>
    </lineage>
</organism>
<comment type="caution">
    <text evidence="1">The sequence shown here is derived from an EMBL/GenBank/DDBJ whole genome shotgun (WGS) entry which is preliminary data.</text>
</comment>
<evidence type="ECO:0000313" key="2">
    <source>
        <dbReference type="Proteomes" id="UP001266305"/>
    </source>
</evidence>
<keyword evidence="2" id="KW-1185">Reference proteome</keyword>
<dbReference type="Proteomes" id="UP001266305">
    <property type="component" value="Unassembled WGS sequence"/>
</dbReference>
<sequence>MKLENELHHDSLLLASLPLPLLSSGSTYELDATASVLYQASLRMIGENTEKVRKEKSLYRTLQGLEYIILPACCKVVKDGEKAQNPDDEATGILRAGCRGGGALLEKQQQQILLMVEEGFQDREGFGNSMV</sequence>
<reference evidence="1 2" key="1">
    <citation type="submission" date="2023-05" db="EMBL/GenBank/DDBJ databases">
        <title>B98-5 Cell Line De Novo Hybrid Assembly: An Optical Mapping Approach.</title>
        <authorList>
            <person name="Kananen K."/>
            <person name="Auerbach J.A."/>
            <person name="Kautto E."/>
            <person name="Blachly J.S."/>
        </authorList>
    </citation>
    <scope>NUCLEOTIDE SEQUENCE [LARGE SCALE GENOMIC DNA]</scope>
    <source>
        <strain evidence="1">B95-8</strain>
        <tissue evidence="1">Cell line</tissue>
    </source>
</reference>
<protein>
    <submittedName>
        <fullName evidence="1">Uncharacterized protein</fullName>
    </submittedName>
</protein>